<dbReference type="Proteomes" id="UP000091956">
    <property type="component" value="Unassembled WGS sequence"/>
</dbReference>
<feature type="region of interest" description="Disordered" evidence="5">
    <location>
        <begin position="1"/>
        <end position="45"/>
    </location>
</feature>
<dbReference type="GeneID" id="28837199"/>
<reference evidence="8" key="2">
    <citation type="journal article" date="2018" name="Nat. Commun.">
        <title>Extreme sensitivity to ultraviolet light in the fungal pathogen causing white-nose syndrome of bats.</title>
        <authorList>
            <person name="Palmer J.M."/>
            <person name="Drees K.P."/>
            <person name="Foster J.T."/>
            <person name="Lindner D.L."/>
        </authorList>
    </citation>
    <scope>NUCLEOTIDE SEQUENCE [LARGE SCALE GENOMIC DNA]</scope>
    <source>
        <strain evidence="8">UAMH 10579</strain>
    </source>
</reference>
<feature type="transmembrane region" description="Helical" evidence="6">
    <location>
        <begin position="295"/>
        <end position="315"/>
    </location>
</feature>
<evidence type="ECO:0000256" key="5">
    <source>
        <dbReference type="SAM" id="MobiDB-lite"/>
    </source>
</evidence>
<gene>
    <name evidence="7" type="ORF">VE01_03813</name>
</gene>
<evidence type="ECO:0000313" key="7">
    <source>
        <dbReference type="EMBL" id="OBT98229.1"/>
    </source>
</evidence>
<evidence type="ECO:0000256" key="1">
    <source>
        <dbReference type="ARBA" id="ARBA00004141"/>
    </source>
</evidence>
<protein>
    <recommendedName>
        <fullName evidence="9">Major facilitator superfamily (MFS) profile domain-containing protein</fullName>
    </recommendedName>
</protein>
<dbReference type="GO" id="GO:0005886">
    <property type="term" value="C:plasma membrane"/>
    <property type="evidence" value="ECO:0007669"/>
    <property type="project" value="TreeGrafter"/>
</dbReference>
<keyword evidence="3 6" id="KW-1133">Transmembrane helix</keyword>
<feature type="transmembrane region" description="Helical" evidence="6">
    <location>
        <begin position="90"/>
        <end position="108"/>
    </location>
</feature>
<evidence type="ECO:0000256" key="4">
    <source>
        <dbReference type="ARBA" id="ARBA00023136"/>
    </source>
</evidence>
<dbReference type="SUPFAM" id="SSF103473">
    <property type="entry name" value="MFS general substrate transporter"/>
    <property type="match status" value="1"/>
</dbReference>
<accession>A0A1B8GQX0</accession>
<feature type="compositionally biased region" description="Basic and acidic residues" evidence="5">
    <location>
        <begin position="16"/>
        <end position="29"/>
    </location>
</feature>
<feature type="transmembrane region" description="Helical" evidence="6">
    <location>
        <begin position="128"/>
        <end position="147"/>
    </location>
</feature>
<feature type="transmembrane region" description="Helical" evidence="6">
    <location>
        <begin position="260"/>
        <end position="283"/>
    </location>
</feature>
<evidence type="ECO:0000256" key="2">
    <source>
        <dbReference type="ARBA" id="ARBA00022692"/>
    </source>
</evidence>
<feature type="transmembrane region" description="Helical" evidence="6">
    <location>
        <begin position="233"/>
        <end position="254"/>
    </location>
</feature>
<proteinExistence type="predicted"/>
<dbReference type="RefSeq" id="XP_018131962.1">
    <property type="nucleotide sequence ID" value="XM_018273295.2"/>
</dbReference>
<keyword evidence="2 6" id="KW-0812">Transmembrane</keyword>
<dbReference type="GO" id="GO:0022857">
    <property type="term" value="F:transmembrane transporter activity"/>
    <property type="evidence" value="ECO:0007669"/>
    <property type="project" value="TreeGrafter"/>
</dbReference>
<organism evidence="7 8">
    <name type="scientific">Pseudogymnoascus verrucosus</name>
    <dbReference type="NCBI Taxonomy" id="342668"/>
    <lineage>
        <taxon>Eukaryota</taxon>
        <taxon>Fungi</taxon>
        <taxon>Dikarya</taxon>
        <taxon>Ascomycota</taxon>
        <taxon>Pezizomycotina</taxon>
        <taxon>Leotiomycetes</taxon>
        <taxon>Thelebolales</taxon>
        <taxon>Thelebolaceae</taxon>
        <taxon>Pseudogymnoascus</taxon>
    </lineage>
</organism>
<dbReference type="FunFam" id="1.20.1250.20:FF:000196">
    <property type="entry name" value="MFS toxin efflux pump (AflT)"/>
    <property type="match status" value="1"/>
</dbReference>
<feature type="transmembrane region" description="Helical" evidence="6">
    <location>
        <begin position="199"/>
        <end position="221"/>
    </location>
</feature>
<feature type="transmembrane region" description="Helical" evidence="6">
    <location>
        <begin position="159"/>
        <end position="179"/>
    </location>
</feature>
<dbReference type="EMBL" id="KV460218">
    <property type="protein sequence ID" value="OBT98229.1"/>
    <property type="molecule type" value="Genomic_DNA"/>
</dbReference>
<keyword evidence="8" id="KW-1185">Reference proteome</keyword>
<reference evidence="7 8" key="1">
    <citation type="submission" date="2016-03" db="EMBL/GenBank/DDBJ databases">
        <title>Comparative genomics of Pseudogymnoascus destructans, the fungus causing white-nose syndrome of bats.</title>
        <authorList>
            <person name="Palmer J.M."/>
            <person name="Drees K.P."/>
            <person name="Foster J.T."/>
            <person name="Lindner D.L."/>
        </authorList>
    </citation>
    <scope>NUCLEOTIDE SEQUENCE [LARGE SCALE GENOMIC DNA]</scope>
    <source>
        <strain evidence="7 8">UAMH 10579</strain>
    </source>
</reference>
<evidence type="ECO:0000256" key="6">
    <source>
        <dbReference type="SAM" id="Phobius"/>
    </source>
</evidence>
<feature type="compositionally biased region" description="Low complexity" evidence="5">
    <location>
        <begin position="30"/>
        <end position="39"/>
    </location>
</feature>
<dbReference type="PANTHER" id="PTHR23501:SF199">
    <property type="entry name" value="MFS EFFLUX TRANSPORTER INPD-RELATED"/>
    <property type="match status" value="1"/>
</dbReference>
<evidence type="ECO:0008006" key="9">
    <source>
        <dbReference type="Google" id="ProtNLM"/>
    </source>
</evidence>
<dbReference type="PANTHER" id="PTHR23501">
    <property type="entry name" value="MAJOR FACILITATOR SUPERFAMILY"/>
    <property type="match status" value="1"/>
</dbReference>
<evidence type="ECO:0000313" key="8">
    <source>
        <dbReference type="Proteomes" id="UP000091956"/>
    </source>
</evidence>
<feature type="transmembrane region" description="Helical" evidence="6">
    <location>
        <begin position="56"/>
        <end position="78"/>
    </location>
</feature>
<dbReference type="AlphaFoldDB" id="A0A1B8GQX0"/>
<dbReference type="InterPro" id="IPR036259">
    <property type="entry name" value="MFS_trans_sf"/>
</dbReference>
<feature type="transmembrane region" description="Helical" evidence="6">
    <location>
        <begin position="321"/>
        <end position="342"/>
    </location>
</feature>
<comment type="subcellular location">
    <subcellularLocation>
        <location evidence="1">Membrane</location>
        <topology evidence="1">Multi-pass membrane protein</topology>
    </subcellularLocation>
</comment>
<name>A0A1B8GQX0_9PEZI</name>
<evidence type="ECO:0000256" key="3">
    <source>
        <dbReference type="ARBA" id="ARBA00022989"/>
    </source>
</evidence>
<sequence length="416" mass="44563">MNDRKDLGTASENNNLDDKPLEANLKSEGEAVVSSEAVETTPKEDEIADYPHGTRLVIITIALCLSVLCFSLDNTIIATAIPRITDEFHALDDVGCVTAFFIGFYFQSPGRTSKPKFGWRAQLNQFDAFGTLLFVPSIVCLLLALQFGGSKYYWANAKVIALFVLFGVLFVGFVLVQLWKGENATVHPRIFKVRNVWGSVVFNITLGASFFVVVYFIPIWFQAIKGASPIKSGVMNIPIVLAVIICTFISWGGITASGYYGPFLLFPSVVSSVGVGLLTTFHVDSGHASWIGYQVLYGMGIGAGMQVCFVVVQVAVPPVDIPVAMALVVFAQTLGGAIFVSVSDTIFSNLLVQNLADAVPGLSPYIVSSTGATALKNVITPQYLPGVLVAYNHTITQTWYAAVALAAVSIIGGCGC</sequence>
<keyword evidence="4 6" id="KW-0472">Membrane</keyword>